<dbReference type="Pfam" id="PF03637">
    <property type="entry name" value="Mob1_phocein"/>
    <property type="match status" value="1"/>
</dbReference>
<evidence type="ECO:0000313" key="1">
    <source>
        <dbReference type="EMBL" id="CAE0440557.1"/>
    </source>
</evidence>
<dbReference type="AlphaFoldDB" id="A0A7S3PIN2"/>
<protein>
    <submittedName>
        <fullName evidence="1">Uncharacterized protein</fullName>
    </submittedName>
</protein>
<proteinExistence type="predicted"/>
<dbReference type="InterPro" id="IPR005301">
    <property type="entry name" value="MOB_kinase_act_fam"/>
</dbReference>
<dbReference type="SMART" id="SM01388">
    <property type="entry name" value="Mob1_phocein"/>
    <property type="match status" value="1"/>
</dbReference>
<gene>
    <name evidence="1" type="ORF">ASTO00021_LOCUS10691</name>
</gene>
<dbReference type="EMBL" id="HBIN01014139">
    <property type="protein sequence ID" value="CAE0440557.1"/>
    <property type="molecule type" value="Transcribed_RNA"/>
</dbReference>
<dbReference type="Gene3D" id="1.20.140.30">
    <property type="entry name" value="MOB kinase activator"/>
    <property type="match status" value="1"/>
</dbReference>
<dbReference type="SUPFAM" id="SSF101152">
    <property type="entry name" value="Mob1/phocein"/>
    <property type="match status" value="1"/>
</dbReference>
<name>A0A7S3PIN2_9STRA</name>
<sequence length="284" mass="32200">MLTASAQKVSDILPTGGTSLKTVEMAIAFAHTKDCIPRESALMQQPVSGISLAQPVTYHKVTTSTANQIVSKNSASLLNHDRNDQVTDCSVSPRFETMRYVTSQHLRNEVMLPEYEDLCEWYAANVEDFYLELYLLYELCREDASRFSNPGEGIPETFLNATNSKNLIADPKSCTSSVYVDSIFQWIEKTLESLPEPGEQAFGEDFPILAKKMTNFLFRVFAIVYNNHYEILSILDAALQLNTTFKRFVFFAMEFDLLDQEEISVLQGTVNHLRKEFSQSQVKL</sequence>
<dbReference type="InterPro" id="IPR036703">
    <property type="entry name" value="MOB_kinase_act_sf"/>
</dbReference>
<accession>A0A7S3PIN2</accession>
<organism evidence="1">
    <name type="scientific">Aplanochytrium stocchinoi</name>
    <dbReference type="NCBI Taxonomy" id="215587"/>
    <lineage>
        <taxon>Eukaryota</taxon>
        <taxon>Sar</taxon>
        <taxon>Stramenopiles</taxon>
        <taxon>Bigyra</taxon>
        <taxon>Labyrinthulomycetes</taxon>
        <taxon>Thraustochytrida</taxon>
        <taxon>Thraustochytriidae</taxon>
        <taxon>Aplanochytrium</taxon>
    </lineage>
</organism>
<dbReference type="PANTHER" id="PTHR22599">
    <property type="entry name" value="MPS ONE BINDER KINASE ACTIVATOR-LIKE MOB"/>
    <property type="match status" value="1"/>
</dbReference>
<reference evidence="1" key="1">
    <citation type="submission" date="2021-01" db="EMBL/GenBank/DDBJ databases">
        <authorList>
            <person name="Corre E."/>
            <person name="Pelletier E."/>
            <person name="Niang G."/>
            <person name="Scheremetjew M."/>
            <person name="Finn R."/>
            <person name="Kale V."/>
            <person name="Holt S."/>
            <person name="Cochrane G."/>
            <person name="Meng A."/>
            <person name="Brown T."/>
            <person name="Cohen L."/>
        </authorList>
    </citation>
    <scope>NUCLEOTIDE SEQUENCE</scope>
    <source>
        <strain evidence="1">GSBS06</strain>
    </source>
</reference>